<keyword evidence="4" id="KW-1185">Reference proteome</keyword>
<dbReference type="RefSeq" id="WP_330108389.1">
    <property type="nucleotide sequence ID" value="NZ_JAZDQT010000002.1"/>
</dbReference>
<comment type="caution">
    <text evidence="3">The sequence shown here is derived from an EMBL/GenBank/DDBJ whole genome shotgun (WGS) entry which is preliminary data.</text>
</comment>
<evidence type="ECO:0000256" key="1">
    <source>
        <dbReference type="SAM" id="MobiDB-lite"/>
    </source>
</evidence>
<keyword evidence="2" id="KW-0812">Transmembrane</keyword>
<feature type="compositionally biased region" description="Polar residues" evidence="1">
    <location>
        <begin position="96"/>
        <end position="114"/>
    </location>
</feature>
<reference evidence="3 4" key="1">
    <citation type="submission" date="2024-01" db="EMBL/GenBank/DDBJ databases">
        <title>Pedobacter sp. nov., isolated from fresh soil.</title>
        <authorList>
            <person name="Le N.T.T."/>
        </authorList>
    </citation>
    <scope>NUCLEOTIDE SEQUENCE [LARGE SCALE GENOMIC DNA]</scope>
    <source>
        <strain evidence="3 4">KR3-3</strain>
    </source>
</reference>
<name>A0ABU7I9E5_9SPHI</name>
<accession>A0ABU7I9E5</accession>
<keyword evidence="2" id="KW-1133">Transmembrane helix</keyword>
<dbReference type="EMBL" id="JAZDQT010000002">
    <property type="protein sequence ID" value="MEE1946075.1"/>
    <property type="molecule type" value="Genomic_DNA"/>
</dbReference>
<feature type="compositionally biased region" description="Polar residues" evidence="1">
    <location>
        <begin position="72"/>
        <end position="85"/>
    </location>
</feature>
<evidence type="ECO:0008006" key="5">
    <source>
        <dbReference type="Google" id="ProtNLM"/>
    </source>
</evidence>
<dbReference type="Proteomes" id="UP001336835">
    <property type="component" value="Unassembled WGS sequence"/>
</dbReference>
<organism evidence="3 4">
    <name type="scientific">Pedobacter albus</name>
    <dbReference type="NCBI Taxonomy" id="3113905"/>
    <lineage>
        <taxon>Bacteria</taxon>
        <taxon>Pseudomonadati</taxon>
        <taxon>Bacteroidota</taxon>
        <taxon>Sphingobacteriia</taxon>
        <taxon>Sphingobacteriales</taxon>
        <taxon>Sphingobacteriaceae</taxon>
        <taxon>Pedobacter</taxon>
    </lineage>
</organism>
<evidence type="ECO:0000256" key="2">
    <source>
        <dbReference type="SAM" id="Phobius"/>
    </source>
</evidence>
<protein>
    <recommendedName>
        <fullName evidence="5">Outer membrane protein beta-barrel domain-containing protein</fullName>
    </recommendedName>
</protein>
<feature type="transmembrane region" description="Helical" evidence="2">
    <location>
        <begin position="43"/>
        <end position="64"/>
    </location>
</feature>
<evidence type="ECO:0000313" key="3">
    <source>
        <dbReference type="EMBL" id="MEE1946075.1"/>
    </source>
</evidence>
<keyword evidence="2" id="KW-0472">Membrane</keyword>
<evidence type="ECO:0000313" key="4">
    <source>
        <dbReference type="Proteomes" id="UP001336835"/>
    </source>
</evidence>
<gene>
    <name evidence="3" type="ORF">VRU48_13215</name>
</gene>
<sequence length="393" mass="43019">MKELNDKDFDQAFKTRVTEEYLQFEEESWLKMEKKLQKRDRMIWLRNASIILLFLSFGLGFFLFNGQEQPKQQTARKNKPEQTQKPVVEAPKPTTELAQAQPLDQKSDSATPNNKLPKAHRATAIATTDNNDKPLSGNAIAHVTQAPANAVPTAAQPVKPVQNAELTDQQVIAQLTSPSINVVDTTDNVAKKPKAKRKIPISLAISAGPDFNSTSSLVGGKGTAAFGFTVGVGISKKITVQTGVIYGAKNYTASNYDYKFSNPNVQNSIAQINAACKVLEIPLRASYLLSDNKSRSIELNGGLSSYLMLKEDYVFKYTAASGKADRLTQKTNANQHFLSVLDLSATYNIKLNSKFGFGIEPYVKIPLGGIGEGSVPLKSSGVSLKLRYDLNKK</sequence>
<proteinExistence type="predicted"/>
<feature type="region of interest" description="Disordered" evidence="1">
    <location>
        <begin position="72"/>
        <end position="120"/>
    </location>
</feature>